<reference evidence="2 3" key="1">
    <citation type="submission" date="2014-04" db="EMBL/GenBank/DDBJ databases">
        <title>Evolutionary Origins and Diversification of the Mycorrhizal Mutualists.</title>
        <authorList>
            <consortium name="DOE Joint Genome Institute"/>
            <consortium name="Mycorrhizal Genomics Consortium"/>
            <person name="Kohler A."/>
            <person name="Kuo A."/>
            <person name="Nagy L.G."/>
            <person name="Floudas D."/>
            <person name="Copeland A."/>
            <person name="Barry K.W."/>
            <person name="Cichocki N."/>
            <person name="Veneault-Fourrey C."/>
            <person name="LaButti K."/>
            <person name="Lindquist E.A."/>
            <person name="Lipzen A."/>
            <person name="Lundell T."/>
            <person name="Morin E."/>
            <person name="Murat C."/>
            <person name="Riley R."/>
            <person name="Ohm R."/>
            <person name="Sun H."/>
            <person name="Tunlid A."/>
            <person name="Henrissat B."/>
            <person name="Grigoriev I.V."/>
            <person name="Hibbett D.S."/>
            <person name="Martin F."/>
        </authorList>
    </citation>
    <scope>NUCLEOTIDE SEQUENCE [LARGE SCALE GENOMIC DNA]</scope>
    <source>
        <strain evidence="2 3">Koide BX008</strain>
    </source>
</reference>
<dbReference type="HOGENOM" id="CLU_611060_0_0_1"/>
<dbReference type="AlphaFoldDB" id="A0A0C2XHD2"/>
<proteinExistence type="predicted"/>
<feature type="region of interest" description="Disordered" evidence="1">
    <location>
        <begin position="170"/>
        <end position="448"/>
    </location>
</feature>
<dbReference type="InParanoid" id="A0A0C2XHD2"/>
<dbReference type="EMBL" id="KN818227">
    <property type="protein sequence ID" value="KIL68841.1"/>
    <property type="molecule type" value="Genomic_DNA"/>
</dbReference>
<organism evidence="2 3">
    <name type="scientific">Amanita muscaria (strain Koide BX008)</name>
    <dbReference type="NCBI Taxonomy" id="946122"/>
    <lineage>
        <taxon>Eukaryota</taxon>
        <taxon>Fungi</taxon>
        <taxon>Dikarya</taxon>
        <taxon>Basidiomycota</taxon>
        <taxon>Agaricomycotina</taxon>
        <taxon>Agaricomycetes</taxon>
        <taxon>Agaricomycetidae</taxon>
        <taxon>Agaricales</taxon>
        <taxon>Pluteineae</taxon>
        <taxon>Amanitaceae</taxon>
        <taxon>Amanita</taxon>
    </lineage>
</organism>
<feature type="compositionally biased region" description="Low complexity" evidence="1">
    <location>
        <begin position="294"/>
        <end position="303"/>
    </location>
</feature>
<dbReference type="STRING" id="946122.A0A0C2XHD2"/>
<keyword evidence="3" id="KW-1185">Reference proteome</keyword>
<dbReference type="Proteomes" id="UP000054549">
    <property type="component" value="Unassembled WGS sequence"/>
</dbReference>
<evidence type="ECO:0000313" key="3">
    <source>
        <dbReference type="Proteomes" id="UP000054549"/>
    </source>
</evidence>
<feature type="compositionally biased region" description="Low complexity" evidence="1">
    <location>
        <begin position="310"/>
        <end position="325"/>
    </location>
</feature>
<evidence type="ECO:0000313" key="2">
    <source>
        <dbReference type="EMBL" id="KIL68841.1"/>
    </source>
</evidence>
<feature type="compositionally biased region" description="Basic and acidic residues" evidence="1">
    <location>
        <begin position="199"/>
        <end position="211"/>
    </location>
</feature>
<protein>
    <submittedName>
        <fullName evidence="2">Uncharacterized protein</fullName>
    </submittedName>
</protein>
<evidence type="ECO:0000256" key="1">
    <source>
        <dbReference type="SAM" id="MobiDB-lite"/>
    </source>
</evidence>
<dbReference type="OrthoDB" id="2944913at2759"/>
<sequence>MPLALFAHDETDQFHPLKPNYHAPTYYSTQAPVMVQVSPGIWFDGKRHVMSASHPDVKAFVAEARRTLKLPLPPSEVVFVLAALEVFYNPGDPVHWLFWSDEKKHVTADVVTRISLHQPSLIRSNVAWNGTPEYLSILANHHGSTWRQLFEDQDWYQLLVPPKSGMLKMPNLRKRKVAPGAMREASRSPSPDEQEPDEPVPKKSRNVDVKGVDTQPVSNSVSAETDIPPRTAASPAISDNSMPLEELAPADTLPSITELVPEKKVPTSRSRPNGRQQRRRKRPAAVVTIEQCPAASSSSRASSDGPADGTQTSSSVNNKSSSTSNAHLRNRSTSHASAETLVGLSHDRRSSSVLSASTAVDGGTEKGKDPKHKEIDSVQGKSCETENKSEDPDGSTNEADEGESVGVVTRGRARGKGVEKTLDTGAVNRTKPLTSSANAKKRSKKSRS</sequence>
<feature type="compositionally biased region" description="Basic and acidic residues" evidence="1">
    <location>
        <begin position="363"/>
        <end position="376"/>
    </location>
</feature>
<accession>A0A0C2XHD2</accession>
<name>A0A0C2XHD2_AMAMK</name>
<feature type="compositionally biased region" description="Basic residues" evidence="1">
    <location>
        <begin position="439"/>
        <end position="448"/>
    </location>
</feature>
<gene>
    <name evidence="2" type="ORF">M378DRAFT_184717</name>
</gene>